<dbReference type="InterPro" id="IPR002156">
    <property type="entry name" value="RNaseH_domain"/>
</dbReference>
<dbReference type="PANTHER" id="PTHR47074">
    <property type="entry name" value="BNAC02G40300D PROTEIN"/>
    <property type="match status" value="1"/>
</dbReference>
<dbReference type="GO" id="GO:0003676">
    <property type="term" value="F:nucleic acid binding"/>
    <property type="evidence" value="ECO:0007669"/>
    <property type="project" value="InterPro"/>
</dbReference>
<dbReference type="InterPro" id="IPR044730">
    <property type="entry name" value="RNase_H-like_dom_plant"/>
</dbReference>
<dbReference type="InterPro" id="IPR012337">
    <property type="entry name" value="RNaseH-like_sf"/>
</dbReference>
<dbReference type="Pfam" id="PF13456">
    <property type="entry name" value="RVT_3"/>
    <property type="match status" value="1"/>
</dbReference>
<proteinExistence type="predicted"/>
<evidence type="ECO:0000313" key="2">
    <source>
        <dbReference type="EMBL" id="MBA4625647.1"/>
    </source>
</evidence>
<evidence type="ECO:0000259" key="1">
    <source>
        <dbReference type="Pfam" id="PF13456"/>
    </source>
</evidence>
<reference evidence="2" key="2">
    <citation type="submission" date="2020-07" db="EMBL/GenBank/DDBJ databases">
        <authorList>
            <person name="Vera ALvarez R."/>
            <person name="Arias-Moreno D.M."/>
            <person name="Jimenez-Jacinto V."/>
            <person name="Jimenez-Bremont J.F."/>
            <person name="Swaminathan K."/>
            <person name="Moose S.P."/>
            <person name="Guerrero-Gonzalez M.L."/>
            <person name="Marino-Ramirez L."/>
            <person name="Landsman D."/>
            <person name="Rodriguez-Kessler M."/>
            <person name="Delgado-Sanchez P."/>
        </authorList>
    </citation>
    <scope>NUCLEOTIDE SEQUENCE</scope>
    <source>
        <tissue evidence="2">Cladode</tissue>
    </source>
</reference>
<dbReference type="GO" id="GO:0004523">
    <property type="term" value="F:RNA-DNA hybrid ribonuclease activity"/>
    <property type="evidence" value="ECO:0007669"/>
    <property type="project" value="InterPro"/>
</dbReference>
<dbReference type="SUPFAM" id="SSF53098">
    <property type="entry name" value="Ribonuclease H-like"/>
    <property type="match status" value="1"/>
</dbReference>
<organism evidence="2">
    <name type="scientific">Opuntia streptacantha</name>
    <name type="common">Prickly pear cactus</name>
    <name type="synonym">Opuntia cardona</name>
    <dbReference type="NCBI Taxonomy" id="393608"/>
    <lineage>
        <taxon>Eukaryota</taxon>
        <taxon>Viridiplantae</taxon>
        <taxon>Streptophyta</taxon>
        <taxon>Embryophyta</taxon>
        <taxon>Tracheophyta</taxon>
        <taxon>Spermatophyta</taxon>
        <taxon>Magnoliopsida</taxon>
        <taxon>eudicotyledons</taxon>
        <taxon>Gunneridae</taxon>
        <taxon>Pentapetalae</taxon>
        <taxon>Caryophyllales</taxon>
        <taxon>Cactineae</taxon>
        <taxon>Cactaceae</taxon>
        <taxon>Opuntioideae</taxon>
        <taxon>Opuntia</taxon>
    </lineage>
</organism>
<protein>
    <recommendedName>
        <fullName evidence="1">RNase H type-1 domain-containing protein</fullName>
    </recommendedName>
</protein>
<accession>A0A7C9CUA9</accession>
<feature type="domain" description="RNase H type-1" evidence="1">
    <location>
        <begin position="109"/>
        <end position="218"/>
    </location>
</feature>
<dbReference type="Gene3D" id="3.30.420.10">
    <property type="entry name" value="Ribonuclease H-like superfamily/Ribonuclease H"/>
    <property type="match status" value="1"/>
</dbReference>
<dbReference type="CDD" id="cd06222">
    <property type="entry name" value="RNase_H_like"/>
    <property type="match status" value="1"/>
</dbReference>
<dbReference type="InterPro" id="IPR052929">
    <property type="entry name" value="RNase_H-like_EbsB-rel"/>
</dbReference>
<reference evidence="2" key="1">
    <citation type="journal article" date="2013" name="J. Plant Res.">
        <title>Effect of fungi and light on seed germination of three Opuntia species from semiarid lands of central Mexico.</title>
        <authorList>
            <person name="Delgado-Sanchez P."/>
            <person name="Jimenez-Bremont J.F."/>
            <person name="Guerrero-Gonzalez Mde L."/>
            <person name="Flores J."/>
        </authorList>
    </citation>
    <scope>NUCLEOTIDE SEQUENCE</scope>
    <source>
        <tissue evidence="2">Cladode</tissue>
    </source>
</reference>
<dbReference type="PANTHER" id="PTHR47074:SF48">
    <property type="entry name" value="POLYNUCLEOTIDYL TRANSFERASE, RIBONUCLEASE H-LIKE SUPERFAMILY PROTEIN"/>
    <property type="match status" value="1"/>
</dbReference>
<dbReference type="EMBL" id="GISG01052917">
    <property type="protein sequence ID" value="MBA4625647.1"/>
    <property type="molecule type" value="Transcribed_RNA"/>
</dbReference>
<name>A0A7C9CUA9_OPUST</name>
<sequence length="245" mass="27238">MPMAEEASFLSYATRVADLCGWEKLTVFLAMAWACWVSRNKRIMANEDPNMELLVTGFLKLLTDYQVYSRKISFSPHQSATHSFDSWFPPPSGYIKLNSDAAVIKGFGAGLGWVARDASGNVVEIGCKKQAGVFLADLAEAMAARFALIHAHTRGWKKVVIESDSLSLITKLQTGRRGQAYIDVVIADIRKIVLSFESLLSSHVRKKGNSVAHLVARLHPLNGREQYFCTDFPPSILSLVEFDRL</sequence>
<dbReference type="InterPro" id="IPR036397">
    <property type="entry name" value="RNaseH_sf"/>
</dbReference>
<dbReference type="AlphaFoldDB" id="A0A7C9CUA9"/>